<keyword evidence="10 14" id="KW-0472">Membrane</keyword>
<keyword evidence="5" id="KW-0997">Cell inner membrane</keyword>
<evidence type="ECO:0000256" key="13">
    <source>
        <dbReference type="ARBA" id="ARBA00023284"/>
    </source>
</evidence>
<comment type="similarity">
    <text evidence="2 14">Belongs to the DsbB family.</text>
</comment>
<evidence type="ECO:0000256" key="8">
    <source>
        <dbReference type="ARBA" id="ARBA00022989"/>
    </source>
</evidence>
<gene>
    <name evidence="14" type="primary">dsbB</name>
    <name evidence="16" type="ORF">E8K88_14905</name>
</gene>
<dbReference type="Gene3D" id="1.20.1550.10">
    <property type="entry name" value="DsbB-like"/>
    <property type="match status" value="1"/>
</dbReference>
<evidence type="ECO:0000256" key="1">
    <source>
        <dbReference type="ARBA" id="ARBA00004429"/>
    </source>
</evidence>
<keyword evidence="6 14" id="KW-0812">Transmembrane</keyword>
<keyword evidence="9 14" id="KW-0560">Oxidoreductase</keyword>
<dbReference type="GO" id="GO:0005886">
    <property type="term" value="C:plasma membrane"/>
    <property type="evidence" value="ECO:0007669"/>
    <property type="project" value="UniProtKB-SubCell"/>
</dbReference>
<dbReference type="PANTHER" id="PTHR36570:SF3">
    <property type="entry name" value="DISULFIDE BOND FORMATION PROTEIN B"/>
    <property type="match status" value="1"/>
</dbReference>
<evidence type="ECO:0000256" key="7">
    <source>
        <dbReference type="ARBA" id="ARBA00022982"/>
    </source>
</evidence>
<comment type="function">
    <text evidence="14">Required for disulfide bond formation in some periplasmic proteins. Acts by oxidizing the DsbA protein.</text>
</comment>
<keyword evidence="7 14" id="KW-0249">Electron transport</keyword>
<evidence type="ECO:0000256" key="2">
    <source>
        <dbReference type="ARBA" id="ARBA00008823"/>
    </source>
</evidence>
<dbReference type="GO" id="GO:0006457">
    <property type="term" value="P:protein folding"/>
    <property type="evidence" value="ECO:0007669"/>
    <property type="project" value="InterPro"/>
</dbReference>
<comment type="caution">
    <text evidence="14">Lacks conserved residue(s) required for the propagation of feature annotation.</text>
</comment>
<evidence type="ECO:0000313" key="17">
    <source>
        <dbReference type="Proteomes" id="UP000306236"/>
    </source>
</evidence>
<dbReference type="OrthoDB" id="3711263at2"/>
<evidence type="ECO:0000256" key="5">
    <source>
        <dbReference type="ARBA" id="ARBA00022519"/>
    </source>
</evidence>
<keyword evidence="4 14" id="KW-1003">Cell membrane</keyword>
<protein>
    <recommendedName>
        <fullName evidence="14">Disulfide bond formation protein B</fullName>
    </recommendedName>
    <alternativeName>
        <fullName evidence="14">Disulfide oxidoreductase</fullName>
    </alternativeName>
</protein>
<comment type="caution">
    <text evidence="16">The sequence shown here is derived from an EMBL/GenBank/DDBJ whole genome shotgun (WGS) entry which is preliminary data.</text>
</comment>
<keyword evidence="12 14" id="KW-0143">Chaperone</keyword>
<reference evidence="16 17" key="1">
    <citation type="submission" date="2019-04" db="EMBL/GenBank/DDBJ databases">
        <title>Lampropedia sp YIM MLB12 draf genome.</title>
        <authorList>
            <person name="Wang Y.-X."/>
        </authorList>
    </citation>
    <scope>NUCLEOTIDE SEQUENCE [LARGE SCALE GENOMIC DNA]</scope>
    <source>
        <strain evidence="16 17">YIM MLB12</strain>
    </source>
</reference>
<evidence type="ECO:0000256" key="15">
    <source>
        <dbReference type="SAM" id="Phobius"/>
    </source>
</evidence>
<dbReference type="InterPro" id="IPR022920">
    <property type="entry name" value="Disulphide_bond_form_DsbB"/>
</dbReference>
<dbReference type="GO" id="GO:0009055">
    <property type="term" value="F:electron transfer activity"/>
    <property type="evidence" value="ECO:0007669"/>
    <property type="project" value="UniProtKB-UniRule"/>
</dbReference>
<dbReference type="AlphaFoldDB" id="A0A4S5BNX6"/>
<evidence type="ECO:0000256" key="6">
    <source>
        <dbReference type="ARBA" id="ARBA00022692"/>
    </source>
</evidence>
<evidence type="ECO:0000256" key="9">
    <source>
        <dbReference type="ARBA" id="ARBA00023002"/>
    </source>
</evidence>
<evidence type="ECO:0000313" key="16">
    <source>
        <dbReference type="EMBL" id="THJ31448.1"/>
    </source>
</evidence>
<keyword evidence="11 14" id="KW-1015">Disulfide bond</keyword>
<evidence type="ECO:0000256" key="10">
    <source>
        <dbReference type="ARBA" id="ARBA00023136"/>
    </source>
</evidence>
<dbReference type="HAMAP" id="MF_00286">
    <property type="entry name" value="DsbB"/>
    <property type="match status" value="1"/>
</dbReference>
<dbReference type="Proteomes" id="UP000306236">
    <property type="component" value="Unassembled WGS sequence"/>
</dbReference>
<dbReference type="InterPro" id="IPR050183">
    <property type="entry name" value="DsbB"/>
</dbReference>
<keyword evidence="17" id="KW-1185">Reference proteome</keyword>
<feature type="transmembrane region" description="Helical" evidence="15">
    <location>
        <begin position="46"/>
        <end position="64"/>
    </location>
</feature>
<keyword evidence="8 14" id="KW-1133">Transmembrane helix</keyword>
<accession>A0A4S5BNX6</accession>
<evidence type="ECO:0000256" key="11">
    <source>
        <dbReference type="ARBA" id="ARBA00023157"/>
    </source>
</evidence>
<feature type="transmembrane region" description="Helical" evidence="15">
    <location>
        <begin position="145"/>
        <end position="165"/>
    </location>
</feature>
<dbReference type="InterPro" id="IPR003752">
    <property type="entry name" value="DiS_bond_form_DsbB/BdbC"/>
</dbReference>
<name>A0A4S5BNX6_9BURK</name>
<dbReference type="GO" id="GO:0015035">
    <property type="term" value="F:protein-disulfide reductase activity"/>
    <property type="evidence" value="ECO:0007669"/>
    <property type="project" value="UniProtKB-UniRule"/>
</dbReference>
<dbReference type="RefSeq" id="WP_136407473.1">
    <property type="nucleotide sequence ID" value="NZ_JARXRQ010000012.1"/>
</dbReference>
<sequence length="168" mass="18535">MTSLTHFFFGSPRRLLAIIAACSAALLAFAFYLQHSLDLDPCPMCIVQRLALIGVGVTALIGSLWGHKAWLGLWGLIAWVTAGLGAFVAAKQSWLQWDPPEFPNCGRDFYGVLESNFPLREKIPMFFKGTGECSLVDWSFLGLSIANWSFVAFAGFFIGLSILALRKR</sequence>
<keyword evidence="3 14" id="KW-0813">Transport</keyword>
<feature type="disulfide bond" description="Redox-active" evidence="14">
    <location>
        <begin position="42"/>
        <end position="45"/>
    </location>
</feature>
<dbReference type="InterPro" id="IPR023380">
    <property type="entry name" value="DsbB-like_sf"/>
</dbReference>
<dbReference type="PANTHER" id="PTHR36570">
    <property type="entry name" value="DISULFIDE BOND FORMATION PROTEIN B"/>
    <property type="match status" value="1"/>
</dbReference>
<dbReference type="SUPFAM" id="SSF158442">
    <property type="entry name" value="DsbB-like"/>
    <property type="match status" value="1"/>
</dbReference>
<proteinExistence type="inferred from homology"/>
<feature type="topological domain" description="Periplasmic" evidence="14">
    <location>
        <begin position="33"/>
        <end position="50"/>
    </location>
</feature>
<feature type="topological domain" description="Cytoplasmic" evidence="14">
    <location>
        <begin position="167"/>
        <end position="168"/>
    </location>
</feature>
<feature type="transmembrane region" description="Helical" evidence="15">
    <location>
        <begin position="71"/>
        <end position="90"/>
    </location>
</feature>
<keyword evidence="13 14" id="KW-0676">Redox-active center</keyword>
<evidence type="ECO:0000256" key="4">
    <source>
        <dbReference type="ARBA" id="ARBA00022475"/>
    </source>
</evidence>
<evidence type="ECO:0000256" key="12">
    <source>
        <dbReference type="ARBA" id="ARBA00023186"/>
    </source>
</evidence>
<comment type="subcellular location">
    <subcellularLocation>
        <location evidence="1">Cell inner membrane</location>
        <topology evidence="1">Multi-pass membrane protein</topology>
    </subcellularLocation>
    <subcellularLocation>
        <location evidence="14">Cell membrane</location>
        <topology evidence="14">Multi-pass membrane protein</topology>
    </subcellularLocation>
</comment>
<feature type="topological domain" description="Cytoplasmic" evidence="14">
    <location>
        <begin position="1"/>
        <end position="15"/>
    </location>
</feature>
<evidence type="ECO:0000256" key="14">
    <source>
        <dbReference type="HAMAP-Rule" id="MF_00286"/>
    </source>
</evidence>
<organism evidence="16 17">
    <name type="scientific">Lampropedia aestuarii</name>
    <dbReference type="NCBI Taxonomy" id="2562762"/>
    <lineage>
        <taxon>Bacteria</taxon>
        <taxon>Pseudomonadati</taxon>
        <taxon>Pseudomonadota</taxon>
        <taxon>Betaproteobacteria</taxon>
        <taxon>Burkholderiales</taxon>
        <taxon>Comamonadaceae</taxon>
        <taxon>Lampropedia</taxon>
    </lineage>
</organism>
<evidence type="ECO:0000256" key="3">
    <source>
        <dbReference type="ARBA" id="ARBA00022448"/>
    </source>
</evidence>
<dbReference type="Pfam" id="PF02600">
    <property type="entry name" value="DsbB"/>
    <property type="match status" value="1"/>
</dbReference>
<dbReference type="EMBL" id="SSWX01000023">
    <property type="protein sequence ID" value="THJ31448.1"/>
    <property type="molecule type" value="Genomic_DNA"/>
</dbReference>